<evidence type="ECO:0000313" key="2">
    <source>
        <dbReference type="Proteomes" id="UP001057402"/>
    </source>
</evidence>
<name>A0ACB9L317_9MYRT</name>
<protein>
    <submittedName>
        <fullName evidence="1">Uncharacterized protein</fullName>
    </submittedName>
</protein>
<organism evidence="1 2">
    <name type="scientific">Melastoma candidum</name>
    <dbReference type="NCBI Taxonomy" id="119954"/>
    <lineage>
        <taxon>Eukaryota</taxon>
        <taxon>Viridiplantae</taxon>
        <taxon>Streptophyta</taxon>
        <taxon>Embryophyta</taxon>
        <taxon>Tracheophyta</taxon>
        <taxon>Spermatophyta</taxon>
        <taxon>Magnoliopsida</taxon>
        <taxon>eudicotyledons</taxon>
        <taxon>Gunneridae</taxon>
        <taxon>Pentapetalae</taxon>
        <taxon>rosids</taxon>
        <taxon>malvids</taxon>
        <taxon>Myrtales</taxon>
        <taxon>Melastomataceae</taxon>
        <taxon>Melastomatoideae</taxon>
        <taxon>Melastomateae</taxon>
        <taxon>Melastoma</taxon>
    </lineage>
</organism>
<dbReference type="Proteomes" id="UP001057402">
    <property type="component" value="Chromosome 12"/>
</dbReference>
<reference evidence="2" key="1">
    <citation type="journal article" date="2023" name="Front. Plant Sci.">
        <title>Chromosomal-level genome assembly of Melastoma candidum provides insights into trichome evolution.</title>
        <authorList>
            <person name="Zhong Y."/>
            <person name="Wu W."/>
            <person name="Sun C."/>
            <person name="Zou P."/>
            <person name="Liu Y."/>
            <person name="Dai S."/>
            <person name="Zhou R."/>
        </authorList>
    </citation>
    <scope>NUCLEOTIDE SEQUENCE [LARGE SCALE GENOMIC DNA]</scope>
</reference>
<keyword evidence="2" id="KW-1185">Reference proteome</keyword>
<comment type="caution">
    <text evidence="1">The sequence shown here is derived from an EMBL/GenBank/DDBJ whole genome shotgun (WGS) entry which is preliminary data.</text>
</comment>
<accession>A0ACB9L317</accession>
<gene>
    <name evidence="1" type="ORF">MLD38_039267</name>
</gene>
<sequence length="170" mass="17915">MHLRIPSMAFPTTSPTHSLLFALLALLVIPSPRVLARELRPSDHGLEYQDFPSSPNPNPKPPPGMLSFFGASLSPPSLGNAGGGISGEADSGYFSSDNAGKHDRTRDVLLVASLACGATGITLLMASGLLFLFKYRKDRTGSLSGNTRAPAAAAARPMQPQPPLPPMPRK</sequence>
<proteinExistence type="predicted"/>
<evidence type="ECO:0000313" key="1">
    <source>
        <dbReference type="EMBL" id="KAI4303666.1"/>
    </source>
</evidence>
<dbReference type="EMBL" id="CM042891">
    <property type="protein sequence ID" value="KAI4303666.1"/>
    <property type="molecule type" value="Genomic_DNA"/>
</dbReference>